<evidence type="ECO:0000313" key="2">
    <source>
        <dbReference type="WBParaSite" id="PS1159_v2.g4125.t1"/>
    </source>
</evidence>
<accession>A0AC35GDI3</accession>
<reference evidence="2" key="1">
    <citation type="submission" date="2022-11" db="UniProtKB">
        <authorList>
            <consortium name="WormBaseParasite"/>
        </authorList>
    </citation>
    <scope>IDENTIFICATION</scope>
</reference>
<dbReference type="WBParaSite" id="PS1159_v2.g4125.t1">
    <property type="protein sequence ID" value="PS1159_v2.g4125.t1"/>
    <property type="gene ID" value="PS1159_v2.g4125"/>
</dbReference>
<name>A0AC35GDI3_9BILA</name>
<protein>
    <submittedName>
        <fullName evidence="2">Cytochrome P450</fullName>
    </submittedName>
</protein>
<sequence length="492" mass="57229">MLAVIILSLFAIFLFHQFYWRRMNLPPGPMPLPLIGNLFSTIDMGNIDNQLLELKKQYGNVLTIWIPKPTVIVGGLEQLRTVFIKNGEKVANRPCIHIIAKTFCGMYGIAFGHDTFWRSQRRFFTHAFRDLGVGKPVLEDAVLTQANDACTHLKALKGQPIHLTRYMITCIGNIIFQLAFGTTISMDDTFIYEFHHNVKASGIFHHWFTYISTLWDPLKNFEFLAGPIFHEMKRKTDILSDFIKKQVKEHRETVNYEGEPRDYVDAFLIEQKKHNPSMVDAGEWSDKQLYAVLFDVFFAGIETTNATLEMFVFYMIHNPDIQKKIHEEIDRVIGKDKNIRMADQPKLPYFNACLQEVQRISVVIPLNLLHKTTEDITIDGYIVPKDTAIVSQYEMIHKDEKEFPDPWKFDPDRFLDENNNFIKDDRVTPFSVGKRACVGEALARMELFMFAATLFQHFELHPEEPNKPPPFRFVYSFTKNAKPYNCRAIERK</sequence>
<organism evidence="1 2">
    <name type="scientific">Panagrolaimus sp. PS1159</name>
    <dbReference type="NCBI Taxonomy" id="55785"/>
    <lineage>
        <taxon>Eukaryota</taxon>
        <taxon>Metazoa</taxon>
        <taxon>Ecdysozoa</taxon>
        <taxon>Nematoda</taxon>
        <taxon>Chromadorea</taxon>
        <taxon>Rhabditida</taxon>
        <taxon>Tylenchina</taxon>
        <taxon>Panagrolaimomorpha</taxon>
        <taxon>Panagrolaimoidea</taxon>
        <taxon>Panagrolaimidae</taxon>
        <taxon>Panagrolaimus</taxon>
    </lineage>
</organism>
<evidence type="ECO:0000313" key="1">
    <source>
        <dbReference type="Proteomes" id="UP000887580"/>
    </source>
</evidence>
<dbReference type="Proteomes" id="UP000887580">
    <property type="component" value="Unplaced"/>
</dbReference>
<proteinExistence type="predicted"/>